<dbReference type="Proteomes" id="UP000503310">
    <property type="component" value="Chromosome"/>
</dbReference>
<evidence type="ECO:0000313" key="1">
    <source>
        <dbReference type="EMBL" id="QIW62362.1"/>
    </source>
</evidence>
<sequence length="171" mass="20244">MNYSKITGTTYGKITKKIIAKKAEKTDTDYYIFYVQKTNEENSVNYYPFWWFVPKDFENTEHKSAQEIAYSLIHKIVKVNYEQLPSNDGYIINSINRIDVAQKNDKTQETKFVNVINNFKNWQKEKEKTEEKFQEKVATNDFGTPLNPEKFIEESTIESSIYDEFDKEPSL</sequence>
<proteinExistence type="predicted"/>
<gene>
    <name evidence="1" type="ORF">GOQ20_02920</name>
</gene>
<dbReference type="RefSeq" id="WP_167845330.1">
    <property type="nucleotide sequence ID" value="NZ_CP047225.1"/>
</dbReference>
<organism evidence="1 2">
    <name type="scientific">Mycoplasmopsis gallinacea</name>
    <dbReference type="NCBI Taxonomy" id="29556"/>
    <lineage>
        <taxon>Bacteria</taxon>
        <taxon>Bacillati</taxon>
        <taxon>Mycoplasmatota</taxon>
        <taxon>Mycoplasmoidales</taxon>
        <taxon>Metamycoplasmataceae</taxon>
        <taxon>Mycoplasmopsis</taxon>
    </lineage>
</organism>
<accession>A0A6H0V2E1</accession>
<evidence type="ECO:0000313" key="2">
    <source>
        <dbReference type="Proteomes" id="UP000503310"/>
    </source>
</evidence>
<reference evidence="1 2" key="1">
    <citation type="submission" date="2019-12" db="EMBL/GenBank/DDBJ databases">
        <title>Sequencing and analysis of the whole genome of Mycoplasma gallinaceum strain Peacock20181011.</title>
        <authorList>
            <person name="Liu X."/>
            <person name="Qin Z."/>
            <person name="Xu H."/>
        </authorList>
    </citation>
    <scope>NUCLEOTIDE SEQUENCE [LARGE SCALE GENOMIC DNA]</scope>
    <source>
        <strain evidence="1 2">Peacock20181011</strain>
    </source>
</reference>
<dbReference type="EMBL" id="CP047225">
    <property type="protein sequence ID" value="QIW62362.1"/>
    <property type="molecule type" value="Genomic_DNA"/>
</dbReference>
<protein>
    <submittedName>
        <fullName evidence="1">Uncharacterized protein</fullName>
    </submittedName>
</protein>
<name>A0A6H0V2E1_9BACT</name>
<dbReference type="AlphaFoldDB" id="A0A6H0V2E1"/>